<dbReference type="Proteomes" id="UP001642501">
    <property type="component" value="Unassembled WGS sequence"/>
</dbReference>
<dbReference type="EMBL" id="CAWUOM010000159">
    <property type="protein sequence ID" value="CAK7274224.1"/>
    <property type="molecule type" value="Genomic_DNA"/>
</dbReference>
<keyword evidence="6" id="KW-0508">mRNA splicing</keyword>
<feature type="compositionally biased region" description="Low complexity" evidence="9">
    <location>
        <begin position="382"/>
        <end position="393"/>
    </location>
</feature>
<comment type="subcellular location">
    <subcellularLocation>
        <location evidence="1">Nucleus</location>
    </subcellularLocation>
</comment>
<keyword evidence="5 8" id="KW-0175">Coiled coil</keyword>
<protein>
    <submittedName>
        <fullName evidence="11">RNA-splicing factor</fullName>
    </submittedName>
</protein>
<feature type="domain" description="CBF1-interacting co-repressor CIR N-terminal" evidence="10">
    <location>
        <begin position="11"/>
        <end position="47"/>
    </location>
</feature>
<name>A0ABP0E0X4_9PEZI</name>
<dbReference type="PANTHER" id="PTHR16196:SF0">
    <property type="entry name" value="PRE-MRNA-SPLICING FACTOR CWC25 HOMOLOG"/>
    <property type="match status" value="1"/>
</dbReference>
<feature type="compositionally biased region" description="Basic and acidic residues" evidence="9">
    <location>
        <begin position="465"/>
        <end position="481"/>
    </location>
</feature>
<evidence type="ECO:0000313" key="11">
    <source>
        <dbReference type="EMBL" id="CAK7274224.1"/>
    </source>
</evidence>
<gene>
    <name evidence="11" type="primary">CWC25</name>
    <name evidence="11" type="ORF">SEPCBS57363_006052</name>
</gene>
<keyword evidence="4" id="KW-0747">Spliceosome</keyword>
<keyword evidence="7" id="KW-0539">Nucleus</keyword>
<evidence type="ECO:0000259" key="10">
    <source>
        <dbReference type="SMART" id="SM01083"/>
    </source>
</evidence>
<feature type="coiled-coil region" evidence="8">
    <location>
        <begin position="14"/>
        <end position="54"/>
    </location>
</feature>
<comment type="similarity">
    <text evidence="2">Belongs to the CWC25 family.</text>
</comment>
<dbReference type="Pfam" id="PF10197">
    <property type="entry name" value="Cir_N"/>
    <property type="match status" value="1"/>
</dbReference>
<reference evidence="11 12" key="1">
    <citation type="submission" date="2024-01" db="EMBL/GenBank/DDBJ databases">
        <authorList>
            <person name="Allen C."/>
            <person name="Tagirdzhanova G."/>
        </authorList>
    </citation>
    <scope>NUCLEOTIDE SEQUENCE [LARGE SCALE GENOMIC DNA]</scope>
    <source>
        <strain evidence="11 12">CBS 573.63</strain>
    </source>
</reference>
<evidence type="ECO:0000256" key="6">
    <source>
        <dbReference type="ARBA" id="ARBA00023187"/>
    </source>
</evidence>
<evidence type="ECO:0000256" key="2">
    <source>
        <dbReference type="ARBA" id="ARBA00006695"/>
    </source>
</evidence>
<feature type="compositionally biased region" description="Basic residues" evidence="9">
    <location>
        <begin position="209"/>
        <end position="226"/>
    </location>
</feature>
<evidence type="ECO:0000256" key="7">
    <source>
        <dbReference type="ARBA" id="ARBA00023242"/>
    </source>
</evidence>
<evidence type="ECO:0000256" key="9">
    <source>
        <dbReference type="SAM" id="MobiDB-lite"/>
    </source>
</evidence>
<sequence length="481" mass="54435">MGSGDLNTKKSWHVVNLKNQRKVWESEQAALAERKKVNERIEELRKERQEEEITRQLEAAGGTKHVDRVDWMYQGPSADNGGMVTEEAEAFLLGKRRIDSLLRGTEHKQLEKNAVPDRFATVGGAADTSSVIGAAGGAGSLSTAASARDMAAKIREDPLLAIKRQEQQSYAALANDPIRRRQIMAAMGLADGSEHDRRKSGSGSGSNSRRSHNSSGHHRSSHRSHRNRDDNYHSDDNDERRYKRSRRDDSRDEERNRDRDYRRSGHDSIDGSGQSSRRDGRGRDRERGKDDRRKEGGDRDYNHENKRQSKNTRSPDRSRSRSPPRRDRDHDRYRNRSKEGRRSMGERDDRSGRQGGNETADRNGHDRKFSARREPDRPSFRNGSGNSDKNGNNTEERARKLAAMQANAADLAKERQSRLTDIEAKESAEREADKKAREEDAKLTGNGVATSFGTNLRKKAGGMDLSERLGRSRQGLQRDED</sequence>
<dbReference type="InterPro" id="IPR022209">
    <property type="entry name" value="CWC25"/>
</dbReference>
<keyword evidence="12" id="KW-1185">Reference proteome</keyword>
<feature type="compositionally biased region" description="Basic and acidic residues" evidence="9">
    <location>
        <begin position="276"/>
        <end position="352"/>
    </location>
</feature>
<comment type="caution">
    <text evidence="11">The sequence shown here is derived from an EMBL/GenBank/DDBJ whole genome shotgun (WGS) entry which is preliminary data.</text>
</comment>
<evidence type="ECO:0000256" key="1">
    <source>
        <dbReference type="ARBA" id="ARBA00004123"/>
    </source>
</evidence>
<feature type="compositionally biased region" description="Basic and acidic residues" evidence="9">
    <location>
        <begin position="411"/>
        <end position="442"/>
    </location>
</feature>
<dbReference type="PANTHER" id="PTHR16196">
    <property type="entry name" value="CELL CYCLE CONTROL PROTEIN CWF25"/>
    <property type="match status" value="1"/>
</dbReference>
<accession>A0ABP0E0X4</accession>
<evidence type="ECO:0000256" key="8">
    <source>
        <dbReference type="SAM" id="Coils"/>
    </source>
</evidence>
<feature type="compositionally biased region" description="Basic and acidic residues" evidence="9">
    <location>
        <begin position="359"/>
        <end position="379"/>
    </location>
</feature>
<organism evidence="11 12">
    <name type="scientific">Sporothrix epigloea</name>
    <dbReference type="NCBI Taxonomy" id="1892477"/>
    <lineage>
        <taxon>Eukaryota</taxon>
        <taxon>Fungi</taxon>
        <taxon>Dikarya</taxon>
        <taxon>Ascomycota</taxon>
        <taxon>Pezizomycotina</taxon>
        <taxon>Sordariomycetes</taxon>
        <taxon>Sordariomycetidae</taxon>
        <taxon>Ophiostomatales</taxon>
        <taxon>Ophiostomataceae</taxon>
        <taxon>Sporothrix</taxon>
    </lineage>
</organism>
<dbReference type="InterPro" id="IPR051376">
    <property type="entry name" value="CWC25_splicing_factor"/>
</dbReference>
<evidence type="ECO:0000256" key="5">
    <source>
        <dbReference type="ARBA" id="ARBA00023054"/>
    </source>
</evidence>
<dbReference type="Pfam" id="PF12542">
    <property type="entry name" value="CWC25"/>
    <property type="match status" value="1"/>
</dbReference>
<evidence type="ECO:0000313" key="12">
    <source>
        <dbReference type="Proteomes" id="UP001642501"/>
    </source>
</evidence>
<evidence type="ECO:0000256" key="4">
    <source>
        <dbReference type="ARBA" id="ARBA00022728"/>
    </source>
</evidence>
<feature type="region of interest" description="Disordered" evidence="9">
    <location>
        <begin position="188"/>
        <end position="481"/>
    </location>
</feature>
<keyword evidence="3" id="KW-0507">mRNA processing</keyword>
<dbReference type="SMART" id="SM01083">
    <property type="entry name" value="Cir_N"/>
    <property type="match status" value="1"/>
</dbReference>
<dbReference type="InterPro" id="IPR019339">
    <property type="entry name" value="CIR_N_dom"/>
</dbReference>
<evidence type="ECO:0000256" key="3">
    <source>
        <dbReference type="ARBA" id="ARBA00022664"/>
    </source>
</evidence>
<feature type="compositionally biased region" description="Basic and acidic residues" evidence="9">
    <location>
        <begin position="227"/>
        <end position="269"/>
    </location>
</feature>
<proteinExistence type="inferred from homology"/>